<dbReference type="PANTHER" id="PTHR34876:SF4">
    <property type="entry name" value="1,4-BETA-D-GLUCAN CELLOBIOHYDROLASE C-RELATED"/>
    <property type="match status" value="1"/>
</dbReference>
<dbReference type="SUPFAM" id="SSF51989">
    <property type="entry name" value="Glycosyl hydrolases family 6, cellulases"/>
    <property type="match status" value="1"/>
</dbReference>
<keyword evidence="4" id="KW-1015">Disulfide bond</keyword>
<keyword evidence="3 9" id="KW-0136">Cellulose degradation</keyword>
<keyword evidence="2 9" id="KW-0378">Hydrolase</keyword>
<comment type="similarity">
    <text evidence="9">Belongs to the glycosyl hydrolase family 6.</text>
</comment>
<evidence type="ECO:0000256" key="10">
    <source>
        <dbReference type="SAM" id="MobiDB-lite"/>
    </source>
</evidence>
<keyword evidence="1" id="KW-0732">Signal</keyword>
<organism evidence="11 12">
    <name type="scientific">Gordonia caeni</name>
    <dbReference type="NCBI Taxonomy" id="1007097"/>
    <lineage>
        <taxon>Bacteria</taxon>
        <taxon>Bacillati</taxon>
        <taxon>Actinomycetota</taxon>
        <taxon>Actinomycetes</taxon>
        <taxon>Mycobacteriales</taxon>
        <taxon>Gordoniaceae</taxon>
        <taxon>Gordonia</taxon>
    </lineage>
</organism>
<name>A0ABP7NS55_9ACTN</name>
<evidence type="ECO:0000256" key="8">
    <source>
        <dbReference type="PROSITE-ProRule" id="PRU10057"/>
    </source>
</evidence>
<dbReference type="InterPro" id="IPR001524">
    <property type="entry name" value="Glyco_hydro_6_CS"/>
</dbReference>
<gene>
    <name evidence="11" type="ORF">GCM10022231_08970</name>
</gene>
<reference evidence="12" key="1">
    <citation type="journal article" date="2019" name="Int. J. Syst. Evol. Microbiol.">
        <title>The Global Catalogue of Microorganisms (GCM) 10K type strain sequencing project: providing services to taxonomists for standard genome sequencing and annotation.</title>
        <authorList>
            <consortium name="The Broad Institute Genomics Platform"/>
            <consortium name="The Broad Institute Genome Sequencing Center for Infectious Disease"/>
            <person name="Wu L."/>
            <person name="Ma J."/>
        </authorList>
    </citation>
    <scope>NUCLEOTIDE SEQUENCE [LARGE SCALE GENOMIC DNA]</scope>
    <source>
        <strain evidence="12">JCM 16923</strain>
    </source>
</reference>
<dbReference type="InterPro" id="IPR016288">
    <property type="entry name" value="Beta_cellobiohydrolase"/>
</dbReference>
<feature type="active site" description="Proton donor" evidence="8">
    <location>
        <position position="194"/>
    </location>
</feature>
<evidence type="ECO:0000256" key="2">
    <source>
        <dbReference type="ARBA" id="ARBA00022801"/>
    </source>
</evidence>
<dbReference type="RefSeq" id="WP_344781023.1">
    <property type="nucleotide sequence ID" value="NZ_BAAAZW010000002.1"/>
</dbReference>
<dbReference type="Gene3D" id="3.20.20.40">
    <property type="entry name" value="1, 4-beta cellobiohydrolase"/>
    <property type="match status" value="1"/>
</dbReference>
<evidence type="ECO:0000256" key="5">
    <source>
        <dbReference type="ARBA" id="ARBA00023277"/>
    </source>
</evidence>
<dbReference type="Pfam" id="PF01341">
    <property type="entry name" value="Glyco_hydro_6"/>
    <property type="match status" value="1"/>
</dbReference>
<evidence type="ECO:0000256" key="9">
    <source>
        <dbReference type="RuleBase" id="RU361186"/>
    </source>
</evidence>
<keyword evidence="5 9" id="KW-0119">Carbohydrate metabolism</keyword>
<protein>
    <recommendedName>
        <fullName evidence="9">Glucanase</fullName>
        <ecNumber evidence="9">3.2.1.-</ecNumber>
    </recommendedName>
</protein>
<evidence type="ECO:0000256" key="4">
    <source>
        <dbReference type="ARBA" id="ARBA00023157"/>
    </source>
</evidence>
<evidence type="ECO:0000313" key="12">
    <source>
        <dbReference type="Proteomes" id="UP001418444"/>
    </source>
</evidence>
<dbReference type="PANTHER" id="PTHR34876">
    <property type="match status" value="1"/>
</dbReference>
<dbReference type="Proteomes" id="UP001418444">
    <property type="component" value="Unassembled WGS sequence"/>
</dbReference>
<evidence type="ECO:0000313" key="11">
    <source>
        <dbReference type="EMBL" id="GAA3953030.1"/>
    </source>
</evidence>
<evidence type="ECO:0000256" key="6">
    <source>
        <dbReference type="ARBA" id="ARBA00023295"/>
    </source>
</evidence>
<feature type="region of interest" description="Disordered" evidence="10">
    <location>
        <begin position="55"/>
        <end position="77"/>
    </location>
</feature>
<accession>A0ABP7NS55</accession>
<dbReference type="PROSITE" id="PS00656">
    <property type="entry name" value="GLYCOSYL_HYDROL_F6_2"/>
    <property type="match status" value="1"/>
</dbReference>
<evidence type="ECO:0000256" key="1">
    <source>
        <dbReference type="ARBA" id="ARBA00022729"/>
    </source>
</evidence>
<comment type="caution">
    <text evidence="11">The sequence shown here is derived from an EMBL/GenBank/DDBJ whole genome shotgun (WGS) entry which is preliminary data.</text>
</comment>
<keyword evidence="6 9" id="KW-0326">Glycosidase</keyword>
<dbReference type="EC" id="3.2.1.-" evidence="9"/>
<keyword evidence="7 9" id="KW-0624">Polysaccharide degradation</keyword>
<dbReference type="InterPro" id="IPR036434">
    <property type="entry name" value="Beta_cellobiohydrolase_sf"/>
</dbReference>
<sequence>MTGAKVTNVVDVTRAARRRRRAAGALAAAVLVGAPLGAGHAAALPELPLPGFAVPQLSEDGGNSSLGGTPSVPDIPLPGTDTSYLVGARPSYYANLQRMAAAAPDPVKKAINDLAAVPVAQWVGGDGLNDITRLVTEGKAKNATPVAVLYHVPHRDLGNHSGGGAATAAAYKQWIDSVSSRIGSDRMVVILEPDALPQMSELTAAQATERAQLLAYALQKLGGNANATVYLDAGTAGWRTVAQTAADLKKVAANGATIDGISLNVSNFKSKATTVDYADQIAGAYGKPLKVMVDNSRNGAAQVPEGWCNPDGQRLGTLADNVFDAQAKVEEMFIKTPGESDGVCGVSSKAAGVFDDALLMLQLGLASAAR</sequence>
<proteinExistence type="inferred from homology"/>
<dbReference type="PRINTS" id="PR00733">
    <property type="entry name" value="GLHYDRLASE6"/>
</dbReference>
<evidence type="ECO:0000256" key="7">
    <source>
        <dbReference type="ARBA" id="ARBA00023326"/>
    </source>
</evidence>
<keyword evidence="12" id="KW-1185">Reference proteome</keyword>
<dbReference type="EMBL" id="BAAAZW010000002">
    <property type="protein sequence ID" value="GAA3953030.1"/>
    <property type="molecule type" value="Genomic_DNA"/>
</dbReference>
<evidence type="ECO:0000256" key="3">
    <source>
        <dbReference type="ARBA" id="ARBA00023001"/>
    </source>
</evidence>